<dbReference type="InterPro" id="IPR005522">
    <property type="entry name" value="IPK"/>
</dbReference>
<dbReference type="STRING" id="947166.A0A1D1VE82"/>
<dbReference type="PANTHER" id="PTHR12400:SF21">
    <property type="entry name" value="KINASE"/>
    <property type="match status" value="1"/>
</dbReference>
<dbReference type="SUPFAM" id="SSF56104">
    <property type="entry name" value="SAICAR synthase-like"/>
    <property type="match status" value="1"/>
</dbReference>
<evidence type="ECO:0000256" key="4">
    <source>
        <dbReference type="RuleBase" id="RU363090"/>
    </source>
</evidence>
<evidence type="ECO:0000313" key="7">
    <source>
        <dbReference type="Proteomes" id="UP000186922"/>
    </source>
</evidence>
<protein>
    <recommendedName>
        <fullName evidence="4">Kinase</fullName>
        <ecNumber evidence="4">2.7.-.-</ecNumber>
    </recommendedName>
</protein>
<dbReference type="GO" id="GO:0005737">
    <property type="term" value="C:cytoplasm"/>
    <property type="evidence" value="ECO:0007669"/>
    <property type="project" value="TreeGrafter"/>
</dbReference>
<feature type="region of interest" description="Disordered" evidence="5">
    <location>
        <begin position="23"/>
        <end position="60"/>
    </location>
</feature>
<keyword evidence="7" id="KW-1185">Reference proteome</keyword>
<dbReference type="GO" id="GO:0032958">
    <property type="term" value="P:inositol phosphate biosynthetic process"/>
    <property type="evidence" value="ECO:0007669"/>
    <property type="project" value="InterPro"/>
</dbReference>
<dbReference type="GO" id="GO:0000828">
    <property type="term" value="F:inositol hexakisphosphate kinase activity"/>
    <property type="evidence" value="ECO:0007669"/>
    <property type="project" value="TreeGrafter"/>
</dbReference>
<dbReference type="GO" id="GO:0046854">
    <property type="term" value="P:phosphatidylinositol phosphate biosynthetic process"/>
    <property type="evidence" value="ECO:0007669"/>
    <property type="project" value="TreeGrafter"/>
</dbReference>
<feature type="compositionally biased region" description="Basic residues" evidence="5">
    <location>
        <begin position="214"/>
        <end position="225"/>
    </location>
</feature>
<comment type="similarity">
    <text evidence="1 4">Belongs to the inositol phosphokinase (IPK) family.</text>
</comment>
<dbReference type="EMBL" id="BDGG01000005">
    <property type="protein sequence ID" value="GAU99095.1"/>
    <property type="molecule type" value="Genomic_DNA"/>
</dbReference>
<proteinExistence type="inferred from homology"/>
<feature type="compositionally biased region" description="Polar residues" evidence="5">
    <location>
        <begin position="152"/>
        <end position="166"/>
    </location>
</feature>
<keyword evidence="2 4" id="KW-0808">Transferase</keyword>
<gene>
    <name evidence="6" type="primary">RvY_10139-1</name>
    <name evidence="6" type="synonym">RvY_10139.1</name>
    <name evidence="6" type="ORF">RvY_10139</name>
</gene>
<dbReference type="Proteomes" id="UP000186922">
    <property type="component" value="Unassembled WGS sequence"/>
</dbReference>
<keyword evidence="3 4" id="KW-0418">Kinase</keyword>
<dbReference type="GO" id="GO:0005634">
    <property type="term" value="C:nucleus"/>
    <property type="evidence" value="ECO:0007669"/>
    <property type="project" value="TreeGrafter"/>
</dbReference>
<sequence>MRLHLLPESQVGLDVRRVETCSTAFHDPPENGQSDVQRGGSDDKQGEESERNMDEEDEYQFDEPAEVSLATFAHQVGGHSALFLIDNATICKVLIPRELRFYQHAPDALRPFLAEYKGQIQVNCKLDRDGQVHFVARPKSCSISNESRLALTDQKNTTPAVPSSDLQRLRHGSGSSAETDFIAEDFVDEDEPDPQMSDENSTASEDLTASTSASRKHSAPTKRASKLLSDQGTYAGLESWSQKCQERQLSKLTTSSNDAPQYFLLLENVCVKFKQPCILDLKMGTRQHGDDAPKEKMNRQKEKCASTTSKTIGVRACGMQVYQSELKKYTTWDKYYGRALCVEGFKTALRDFLFNGARFLSELVPDIVSQLKRLQVSVRTLEGFRFYSSSLLIMYEGSDQQVSSSSSIDGPKMPTKRGVDIKMIDFAHSSLPHASTVRHKGPDSGYLFGLDNLIRLLEELLAAATTSLSFTSPSVATSVPV</sequence>
<evidence type="ECO:0000256" key="1">
    <source>
        <dbReference type="ARBA" id="ARBA00007374"/>
    </source>
</evidence>
<dbReference type="InterPro" id="IPR038286">
    <property type="entry name" value="IPK_sf"/>
</dbReference>
<dbReference type="OrthoDB" id="2573163at2759"/>
<evidence type="ECO:0000313" key="6">
    <source>
        <dbReference type="EMBL" id="GAU99095.1"/>
    </source>
</evidence>
<feature type="compositionally biased region" description="Basic and acidic residues" evidence="5">
    <location>
        <begin position="40"/>
        <end position="52"/>
    </location>
</feature>
<comment type="caution">
    <text evidence="6">The sequence shown here is derived from an EMBL/GenBank/DDBJ whole genome shotgun (WGS) entry which is preliminary data.</text>
</comment>
<evidence type="ECO:0000256" key="3">
    <source>
        <dbReference type="ARBA" id="ARBA00022777"/>
    </source>
</evidence>
<accession>A0A1D1VE82</accession>
<evidence type="ECO:0000256" key="2">
    <source>
        <dbReference type="ARBA" id="ARBA00022679"/>
    </source>
</evidence>
<dbReference type="EC" id="2.7.-.-" evidence="4"/>
<name>A0A1D1VE82_RAMVA</name>
<dbReference type="PANTHER" id="PTHR12400">
    <property type="entry name" value="INOSITOL POLYPHOSPHATE KINASE"/>
    <property type="match status" value="1"/>
</dbReference>
<evidence type="ECO:0000256" key="5">
    <source>
        <dbReference type="SAM" id="MobiDB-lite"/>
    </source>
</evidence>
<feature type="compositionally biased region" description="Polar residues" evidence="5">
    <location>
        <begin position="197"/>
        <end position="213"/>
    </location>
</feature>
<dbReference type="Gene3D" id="3.30.470.160">
    <property type="entry name" value="Inositol polyphosphate kinase"/>
    <property type="match status" value="1"/>
</dbReference>
<feature type="region of interest" description="Disordered" evidence="5">
    <location>
        <begin position="189"/>
        <end position="227"/>
    </location>
</feature>
<dbReference type="Pfam" id="PF03770">
    <property type="entry name" value="IPK"/>
    <property type="match status" value="1"/>
</dbReference>
<dbReference type="AlphaFoldDB" id="A0A1D1VE82"/>
<organism evidence="6 7">
    <name type="scientific">Ramazzottius varieornatus</name>
    <name type="common">Water bear</name>
    <name type="synonym">Tardigrade</name>
    <dbReference type="NCBI Taxonomy" id="947166"/>
    <lineage>
        <taxon>Eukaryota</taxon>
        <taxon>Metazoa</taxon>
        <taxon>Ecdysozoa</taxon>
        <taxon>Tardigrada</taxon>
        <taxon>Eutardigrada</taxon>
        <taxon>Parachela</taxon>
        <taxon>Hypsibioidea</taxon>
        <taxon>Ramazzottiidae</taxon>
        <taxon>Ramazzottius</taxon>
    </lineage>
</organism>
<reference evidence="6 7" key="1">
    <citation type="journal article" date="2016" name="Nat. Commun.">
        <title>Extremotolerant tardigrade genome and improved radiotolerance of human cultured cells by tardigrade-unique protein.</title>
        <authorList>
            <person name="Hashimoto T."/>
            <person name="Horikawa D.D."/>
            <person name="Saito Y."/>
            <person name="Kuwahara H."/>
            <person name="Kozuka-Hata H."/>
            <person name="Shin-I T."/>
            <person name="Minakuchi Y."/>
            <person name="Ohishi K."/>
            <person name="Motoyama A."/>
            <person name="Aizu T."/>
            <person name="Enomoto A."/>
            <person name="Kondo K."/>
            <person name="Tanaka S."/>
            <person name="Hara Y."/>
            <person name="Koshikawa S."/>
            <person name="Sagara H."/>
            <person name="Miura T."/>
            <person name="Yokobori S."/>
            <person name="Miyagawa K."/>
            <person name="Suzuki Y."/>
            <person name="Kubo T."/>
            <person name="Oyama M."/>
            <person name="Kohara Y."/>
            <person name="Fujiyama A."/>
            <person name="Arakawa K."/>
            <person name="Katayama T."/>
            <person name="Toyoda A."/>
            <person name="Kunieda T."/>
        </authorList>
    </citation>
    <scope>NUCLEOTIDE SEQUENCE [LARGE SCALE GENOMIC DNA]</scope>
    <source>
        <strain evidence="6 7">YOKOZUNA-1</strain>
    </source>
</reference>
<feature type="region of interest" description="Disordered" evidence="5">
    <location>
        <begin position="152"/>
        <end position="176"/>
    </location>
</feature>